<feature type="transmembrane region" description="Helical" evidence="6">
    <location>
        <begin position="311"/>
        <end position="336"/>
    </location>
</feature>
<sequence length="435" mass="47070">MLADASRNRLLRNILTVVTGTAGAQAVTMALMPVITRLYGPEAYGVLGVFLSLVMMTVPVAALTYPMAIVLPRRDVDAHSLIRLSLLTGALFAGISALLLAVWGTQLANMLDMQPVEPYLMLLPFTMFSAAALEIIQQWLYRKQRFRLTASTGILHSLVFNGGRCLAGLIHPTVVVLLCTTAFSQALQALMLLVGFKRTAHKQAPASVPAEHADTEPPATMREMALRHSDFPLFRFPQLLINTLSQNLPTLVLAAHFGVAAAGFFALCKQTLSMPTNLIGKSVADVYYPRLSKAAHNKEPIAGLLMKATCALGLVGLVPFGLVFAAGPWLFAFVFGSEWHVAGEFARWLALGEYMILVSRPCTVAVPVLNLQGRFLIFEIVSTALRIGSLAVGVLLLDEALSTVMSFVGATILIYTAMILIVLFEARRATHHTTA</sequence>
<dbReference type="PANTHER" id="PTHR30250">
    <property type="entry name" value="PST FAMILY PREDICTED COLANIC ACID TRANSPORTER"/>
    <property type="match status" value="1"/>
</dbReference>
<feature type="transmembrane region" description="Helical" evidence="6">
    <location>
        <begin position="175"/>
        <end position="196"/>
    </location>
</feature>
<evidence type="ECO:0000313" key="8">
    <source>
        <dbReference type="Proteomes" id="UP000635983"/>
    </source>
</evidence>
<evidence type="ECO:0000256" key="2">
    <source>
        <dbReference type="ARBA" id="ARBA00022475"/>
    </source>
</evidence>
<dbReference type="EMBL" id="BMPO01000008">
    <property type="protein sequence ID" value="GGK05622.1"/>
    <property type="molecule type" value="Genomic_DNA"/>
</dbReference>
<keyword evidence="3 6" id="KW-0812">Transmembrane</keyword>
<feature type="transmembrane region" description="Helical" evidence="6">
    <location>
        <begin position="376"/>
        <end position="397"/>
    </location>
</feature>
<evidence type="ECO:0000256" key="5">
    <source>
        <dbReference type="ARBA" id="ARBA00023136"/>
    </source>
</evidence>
<feature type="transmembrane region" description="Helical" evidence="6">
    <location>
        <begin position="12"/>
        <end position="35"/>
    </location>
</feature>
<keyword evidence="2" id="KW-1003">Cell membrane</keyword>
<evidence type="ECO:0000256" key="4">
    <source>
        <dbReference type="ARBA" id="ARBA00022989"/>
    </source>
</evidence>
<keyword evidence="5 6" id="KW-0472">Membrane</keyword>
<dbReference type="Pfam" id="PF13440">
    <property type="entry name" value="Polysacc_synt_3"/>
    <property type="match status" value="1"/>
</dbReference>
<name>A0A917V0Q9_9PSED</name>
<dbReference type="PANTHER" id="PTHR30250:SF28">
    <property type="entry name" value="POLYSACCHARIDE BIOSYNTHESIS PROTEIN"/>
    <property type="match status" value="1"/>
</dbReference>
<organism evidence="7 8">
    <name type="scientific">Pseudomonas matsuisoli</name>
    <dbReference type="NCBI Taxonomy" id="1515666"/>
    <lineage>
        <taxon>Bacteria</taxon>
        <taxon>Pseudomonadati</taxon>
        <taxon>Pseudomonadota</taxon>
        <taxon>Gammaproteobacteria</taxon>
        <taxon>Pseudomonadales</taxon>
        <taxon>Pseudomonadaceae</taxon>
        <taxon>Pseudomonas</taxon>
    </lineage>
</organism>
<keyword evidence="8" id="KW-1185">Reference proteome</keyword>
<evidence type="ECO:0000256" key="6">
    <source>
        <dbReference type="SAM" id="Phobius"/>
    </source>
</evidence>
<feature type="transmembrane region" description="Helical" evidence="6">
    <location>
        <begin position="84"/>
        <end position="106"/>
    </location>
</feature>
<dbReference type="InterPro" id="IPR050833">
    <property type="entry name" value="Poly_Biosynth_Transport"/>
</dbReference>
<proteinExistence type="predicted"/>
<accession>A0A917V0Q9</accession>
<protein>
    <submittedName>
        <fullName evidence="7">Polysaccharide biosynthesis protein</fullName>
    </submittedName>
</protein>
<evidence type="ECO:0000256" key="3">
    <source>
        <dbReference type="ARBA" id="ARBA00022692"/>
    </source>
</evidence>
<dbReference type="Proteomes" id="UP000635983">
    <property type="component" value="Unassembled WGS sequence"/>
</dbReference>
<feature type="transmembrane region" description="Helical" evidence="6">
    <location>
        <begin position="118"/>
        <end position="136"/>
    </location>
</feature>
<dbReference type="GO" id="GO:0005886">
    <property type="term" value="C:plasma membrane"/>
    <property type="evidence" value="ECO:0007669"/>
    <property type="project" value="UniProtKB-SubCell"/>
</dbReference>
<feature type="transmembrane region" description="Helical" evidence="6">
    <location>
        <begin position="47"/>
        <end position="72"/>
    </location>
</feature>
<evidence type="ECO:0000256" key="1">
    <source>
        <dbReference type="ARBA" id="ARBA00004651"/>
    </source>
</evidence>
<feature type="transmembrane region" description="Helical" evidence="6">
    <location>
        <begin position="403"/>
        <end position="424"/>
    </location>
</feature>
<evidence type="ECO:0000313" key="7">
    <source>
        <dbReference type="EMBL" id="GGK05622.1"/>
    </source>
</evidence>
<reference evidence="7" key="2">
    <citation type="submission" date="2020-09" db="EMBL/GenBank/DDBJ databases">
        <authorList>
            <person name="Sun Q."/>
            <person name="Ohkuma M."/>
        </authorList>
    </citation>
    <scope>NUCLEOTIDE SEQUENCE</scope>
    <source>
        <strain evidence="7">JCM 30078</strain>
    </source>
</reference>
<dbReference type="AlphaFoldDB" id="A0A917V0Q9"/>
<feature type="transmembrane region" description="Helical" evidence="6">
    <location>
        <begin position="348"/>
        <end position="369"/>
    </location>
</feature>
<reference evidence="7" key="1">
    <citation type="journal article" date="2014" name="Int. J. Syst. Evol. Microbiol.">
        <title>Complete genome sequence of Corynebacterium casei LMG S-19264T (=DSM 44701T), isolated from a smear-ripened cheese.</title>
        <authorList>
            <consortium name="US DOE Joint Genome Institute (JGI-PGF)"/>
            <person name="Walter F."/>
            <person name="Albersmeier A."/>
            <person name="Kalinowski J."/>
            <person name="Ruckert C."/>
        </authorList>
    </citation>
    <scope>NUCLEOTIDE SEQUENCE</scope>
    <source>
        <strain evidence="7">JCM 30078</strain>
    </source>
</reference>
<comment type="subcellular location">
    <subcellularLocation>
        <location evidence="1">Cell membrane</location>
        <topology evidence="1">Multi-pass membrane protein</topology>
    </subcellularLocation>
</comment>
<keyword evidence="4 6" id="KW-1133">Transmembrane helix</keyword>
<comment type="caution">
    <text evidence="7">The sequence shown here is derived from an EMBL/GenBank/DDBJ whole genome shotgun (WGS) entry which is preliminary data.</text>
</comment>
<gene>
    <name evidence="7" type="ORF">GCM10009304_34660</name>
</gene>